<dbReference type="PaxDb" id="55529-EKX37645"/>
<evidence type="ECO:0000313" key="9">
    <source>
        <dbReference type="Proteomes" id="UP000011087"/>
    </source>
</evidence>
<keyword evidence="2" id="KW-0808">Transferase</keyword>
<dbReference type="STRING" id="905079.L1IPA0"/>
<dbReference type="Gene3D" id="3.20.200.10">
    <property type="entry name" value="MHCK/EF2 kinase"/>
    <property type="match status" value="1"/>
</dbReference>
<evidence type="ECO:0000256" key="5">
    <source>
        <dbReference type="ARBA" id="ARBA00022840"/>
    </source>
</evidence>
<dbReference type="HOGENOM" id="CLU_726834_0_0_1"/>
<dbReference type="GeneID" id="17294388"/>
<dbReference type="Proteomes" id="UP000011087">
    <property type="component" value="Unassembled WGS sequence"/>
</dbReference>
<dbReference type="KEGG" id="gtt:GUITHDRAFT_144911"/>
<evidence type="ECO:0000313" key="8">
    <source>
        <dbReference type="EnsemblProtists" id="EKX37645"/>
    </source>
</evidence>
<dbReference type="GO" id="GO:1903013">
    <property type="term" value="P:response to differentiation-inducing factor 1"/>
    <property type="evidence" value="ECO:0007669"/>
    <property type="project" value="TreeGrafter"/>
</dbReference>
<keyword evidence="5" id="KW-0067">ATP-binding</keyword>
<feature type="domain" description="Alpha-type protein kinase" evidence="6">
    <location>
        <begin position="64"/>
        <end position="252"/>
    </location>
</feature>
<dbReference type="EnsemblProtists" id="EKX37645">
    <property type="protein sequence ID" value="EKX37645"/>
    <property type="gene ID" value="GUITHDRAFT_144911"/>
</dbReference>
<dbReference type="SUPFAM" id="SSF56112">
    <property type="entry name" value="Protein kinase-like (PK-like)"/>
    <property type="match status" value="1"/>
</dbReference>
<dbReference type="RefSeq" id="XP_005824625.1">
    <property type="nucleotide sequence ID" value="XM_005824568.1"/>
</dbReference>
<evidence type="ECO:0000256" key="3">
    <source>
        <dbReference type="ARBA" id="ARBA00022741"/>
    </source>
</evidence>
<accession>L1IPA0</accession>
<reference evidence="8" key="3">
    <citation type="submission" date="2016-03" db="UniProtKB">
        <authorList>
            <consortium name="EnsemblProtists"/>
        </authorList>
    </citation>
    <scope>IDENTIFICATION</scope>
</reference>
<name>L1IPA0_GUITC</name>
<dbReference type="SMART" id="SM00811">
    <property type="entry name" value="Alpha_kinase"/>
    <property type="match status" value="1"/>
</dbReference>
<evidence type="ECO:0000259" key="6">
    <source>
        <dbReference type="PROSITE" id="PS51158"/>
    </source>
</evidence>
<evidence type="ECO:0000256" key="2">
    <source>
        <dbReference type="ARBA" id="ARBA00022679"/>
    </source>
</evidence>
<dbReference type="GO" id="GO:0005524">
    <property type="term" value="F:ATP binding"/>
    <property type="evidence" value="ECO:0007669"/>
    <property type="project" value="UniProtKB-KW"/>
</dbReference>
<reference evidence="9" key="2">
    <citation type="submission" date="2012-11" db="EMBL/GenBank/DDBJ databases">
        <authorList>
            <person name="Kuo A."/>
            <person name="Curtis B.A."/>
            <person name="Tanifuji G."/>
            <person name="Burki F."/>
            <person name="Gruber A."/>
            <person name="Irimia M."/>
            <person name="Maruyama S."/>
            <person name="Arias M.C."/>
            <person name="Ball S.G."/>
            <person name="Gile G.H."/>
            <person name="Hirakawa Y."/>
            <person name="Hopkins J.F."/>
            <person name="Rensing S.A."/>
            <person name="Schmutz J."/>
            <person name="Symeonidi A."/>
            <person name="Elias M."/>
            <person name="Eveleigh R.J."/>
            <person name="Herman E.K."/>
            <person name="Klute M.J."/>
            <person name="Nakayama T."/>
            <person name="Obornik M."/>
            <person name="Reyes-Prieto A."/>
            <person name="Armbrust E.V."/>
            <person name="Aves S.J."/>
            <person name="Beiko R.G."/>
            <person name="Coutinho P."/>
            <person name="Dacks J.B."/>
            <person name="Durnford D.G."/>
            <person name="Fast N.M."/>
            <person name="Green B.R."/>
            <person name="Grisdale C."/>
            <person name="Hempe F."/>
            <person name="Henrissat B."/>
            <person name="Hoppner M.P."/>
            <person name="Ishida K.-I."/>
            <person name="Kim E."/>
            <person name="Koreny L."/>
            <person name="Kroth P.G."/>
            <person name="Liu Y."/>
            <person name="Malik S.-B."/>
            <person name="Maier U.G."/>
            <person name="McRose D."/>
            <person name="Mock T."/>
            <person name="Neilson J.A."/>
            <person name="Onodera N.T."/>
            <person name="Poole A.M."/>
            <person name="Pritham E.J."/>
            <person name="Richards T.A."/>
            <person name="Rocap G."/>
            <person name="Roy S.W."/>
            <person name="Sarai C."/>
            <person name="Schaack S."/>
            <person name="Shirato S."/>
            <person name="Slamovits C.H."/>
            <person name="Spencer D.F."/>
            <person name="Suzuki S."/>
            <person name="Worden A.Z."/>
            <person name="Zauner S."/>
            <person name="Barry K."/>
            <person name="Bell C."/>
            <person name="Bharti A.K."/>
            <person name="Crow J.A."/>
            <person name="Grimwood J."/>
            <person name="Kramer R."/>
            <person name="Lindquist E."/>
            <person name="Lucas S."/>
            <person name="Salamov A."/>
            <person name="McFadden G.I."/>
            <person name="Lane C.E."/>
            <person name="Keeling P.J."/>
            <person name="Gray M.W."/>
            <person name="Grigoriev I.V."/>
            <person name="Archibald J.M."/>
        </authorList>
    </citation>
    <scope>NUCLEOTIDE SEQUENCE</scope>
    <source>
        <strain evidence="9">CCMP2712</strain>
    </source>
</reference>
<keyword evidence="4" id="KW-0418">Kinase</keyword>
<dbReference type="GO" id="GO:0031037">
    <property type="term" value="P:myosin II filament disassembly"/>
    <property type="evidence" value="ECO:0007669"/>
    <property type="project" value="TreeGrafter"/>
</dbReference>
<dbReference type="AlphaFoldDB" id="L1IPA0"/>
<protein>
    <recommendedName>
        <fullName evidence="6">Alpha-type protein kinase domain-containing protein</fullName>
    </recommendedName>
</protein>
<evidence type="ECO:0000313" key="7">
    <source>
        <dbReference type="EMBL" id="EKX37645.1"/>
    </source>
</evidence>
<dbReference type="GO" id="GO:0004674">
    <property type="term" value="F:protein serine/threonine kinase activity"/>
    <property type="evidence" value="ECO:0007669"/>
    <property type="project" value="UniProtKB-KW"/>
</dbReference>
<dbReference type="OrthoDB" id="301415at2759"/>
<dbReference type="Pfam" id="PF02816">
    <property type="entry name" value="Alpha_kinase"/>
    <property type="match status" value="2"/>
</dbReference>
<evidence type="ECO:0000256" key="1">
    <source>
        <dbReference type="ARBA" id="ARBA00022527"/>
    </source>
</evidence>
<gene>
    <name evidence="7" type="ORF">GUITHDRAFT_144911</name>
</gene>
<reference evidence="7 9" key="1">
    <citation type="journal article" date="2012" name="Nature">
        <title>Algal genomes reveal evolutionary mosaicism and the fate of nucleomorphs.</title>
        <authorList>
            <consortium name="DOE Joint Genome Institute"/>
            <person name="Curtis B.A."/>
            <person name="Tanifuji G."/>
            <person name="Burki F."/>
            <person name="Gruber A."/>
            <person name="Irimia M."/>
            <person name="Maruyama S."/>
            <person name="Arias M.C."/>
            <person name="Ball S.G."/>
            <person name="Gile G.H."/>
            <person name="Hirakawa Y."/>
            <person name="Hopkins J.F."/>
            <person name="Kuo A."/>
            <person name="Rensing S.A."/>
            <person name="Schmutz J."/>
            <person name="Symeonidi A."/>
            <person name="Elias M."/>
            <person name="Eveleigh R.J."/>
            <person name="Herman E.K."/>
            <person name="Klute M.J."/>
            <person name="Nakayama T."/>
            <person name="Obornik M."/>
            <person name="Reyes-Prieto A."/>
            <person name="Armbrust E.V."/>
            <person name="Aves S.J."/>
            <person name="Beiko R.G."/>
            <person name="Coutinho P."/>
            <person name="Dacks J.B."/>
            <person name="Durnford D.G."/>
            <person name="Fast N.M."/>
            <person name="Green B.R."/>
            <person name="Grisdale C.J."/>
            <person name="Hempel F."/>
            <person name="Henrissat B."/>
            <person name="Hoppner M.P."/>
            <person name="Ishida K."/>
            <person name="Kim E."/>
            <person name="Koreny L."/>
            <person name="Kroth P.G."/>
            <person name="Liu Y."/>
            <person name="Malik S.B."/>
            <person name="Maier U.G."/>
            <person name="McRose D."/>
            <person name="Mock T."/>
            <person name="Neilson J.A."/>
            <person name="Onodera N.T."/>
            <person name="Poole A.M."/>
            <person name="Pritham E.J."/>
            <person name="Richards T.A."/>
            <person name="Rocap G."/>
            <person name="Roy S.W."/>
            <person name="Sarai C."/>
            <person name="Schaack S."/>
            <person name="Shirato S."/>
            <person name="Slamovits C.H."/>
            <person name="Spencer D.F."/>
            <person name="Suzuki S."/>
            <person name="Worden A.Z."/>
            <person name="Zauner S."/>
            <person name="Barry K."/>
            <person name="Bell C."/>
            <person name="Bharti A.K."/>
            <person name="Crow J.A."/>
            <person name="Grimwood J."/>
            <person name="Kramer R."/>
            <person name="Lindquist E."/>
            <person name="Lucas S."/>
            <person name="Salamov A."/>
            <person name="McFadden G.I."/>
            <person name="Lane C.E."/>
            <person name="Keeling P.J."/>
            <person name="Gray M.W."/>
            <person name="Grigoriev I.V."/>
            <person name="Archibald J.M."/>
        </authorList>
    </citation>
    <scope>NUCLEOTIDE SEQUENCE</scope>
    <source>
        <strain evidence="7 9">CCMP2712</strain>
    </source>
</reference>
<proteinExistence type="predicted"/>
<keyword evidence="9" id="KW-1185">Reference proteome</keyword>
<sequence>MILRSCSHFVYYPDSLSHHAVQGHMAESVRSKFQRSVRKLIRMGRRDSFVGFEEQPIVNFIRHRYDAVKDVFVKDEVKAMLETNTLKVALEGATRELYRIKIMTKFRGSDNYVAKRYKSHVQATDEMYFTDCKMQSFVLEMATGDGGKQLFTAEKFVQGDYQKHSSNSGFVQEVHHRMTPHAFSHFSYVHSKGRLMIVDIQGVGDLWTDPQIHSVEDEHAFGVGNLGLTGIAKFFRTYHYNPLCEWIGLIPFQQSPSDLPPSIDWEEAAHDWKLSDLAKKKNSQRPFIAKLCSKLGADVHFQMAKMYENGVFSDDGRGDVESALFMCNLYSGIARDVLRDYKMEEDPGKAFEHWLEAAKEKEHTAMHMVAQFYEGTLTAPN</sequence>
<dbReference type="eggNOG" id="ENOG502QVA3">
    <property type="taxonomic scope" value="Eukaryota"/>
</dbReference>
<evidence type="ECO:0000256" key="4">
    <source>
        <dbReference type="ARBA" id="ARBA00022777"/>
    </source>
</evidence>
<dbReference type="PROSITE" id="PS51158">
    <property type="entry name" value="ALPHA_KINASE"/>
    <property type="match status" value="1"/>
</dbReference>
<dbReference type="PANTHER" id="PTHR45992">
    <property type="entry name" value="EUKARYOTIC ELONGATION FACTOR 2 KINASE-RELATED"/>
    <property type="match status" value="1"/>
</dbReference>
<dbReference type="EMBL" id="JH993057">
    <property type="protein sequence ID" value="EKX37645.1"/>
    <property type="molecule type" value="Genomic_DNA"/>
</dbReference>
<dbReference type="InterPro" id="IPR011009">
    <property type="entry name" value="Kinase-like_dom_sf"/>
</dbReference>
<dbReference type="InterPro" id="IPR004166">
    <property type="entry name" value="a-kinase_dom"/>
</dbReference>
<organism evidence="7">
    <name type="scientific">Guillardia theta (strain CCMP2712)</name>
    <name type="common">Cryptophyte</name>
    <dbReference type="NCBI Taxonomy" id="905079"/>
    <lineage>
        <taxon>Eukaryota</taxon>
        <taxon>Cryptophyceae</taxon>
        <taxon>Pyrenomonadales</taxon>
        <taxon>Geminigeraceae</taxon>
        <taxon>Guillardia</taxon>
    </lineage>
</organism>
<keyword evidence="3" id="KW-0547">Nucleotide-binding</keyword>
<dbReference type="InterPro" id="IPR051852">
    <property type="entry name" value="Alpha-type_PK"/>
</dbReference>
<dbReference type="PANTHER" id="PTHR45992:SF2">
    <property type="entry name" value="EUKARYOTIC ELONGATION FACTOR 2 KINASE"/>
    <property type="match status" value="1"/>
</dbReference>
<keyword evidence="1" id="KW-0723">Serine/threonine-protein kinase</keyword>
<feature type="non-terminal residue" evidence="7">
    <location>
        <position position="381"/>
    </location>
</feature>